<dbReference type="EMBL" id="CVQH01021667">
    <property type="protein sequence ID" value="CRK31272.1"/>
    <property type="molecule type" value="Genomic_DNA"/>
</dbReference>
<accession>A0A0G4MAH2</accession>
<dbReference type="Proteomes" id="UP000044602">
    <property type="component" value="Unassembled WGS sequence"/>
</dbReference>
<evidence type="ECO:0000313" key="2">
    <source>
        <dbReference type="Proteomes" id="UP000044602"/>
    </source>
</evidence>
<organism evidence="1 2">
    <name type="scientific">Verticillium longisporum</name>
    <name type="common">Verticillium dahliae var. longisporum</name>
    <dbReference type="NCBI Taxonomy" id="100787"/>
    <lineage>
        <taxon>Eukaryota</taxon>
        <taxon>Fungi</taxon>
        <taxon>Dikarya</taxon>
        <taxon>Ascomycota</taxon>
        <taxon>Pezizomycotina</taxon>
        <taxon>Sordariomycetes</taxon>
        <taxon>Hypocreomycetidae</taxon>
        <taxon>Glomerellales</taxon>
        <taxon>Plectosphaerellaceae</taxon>
        <taxon>Verticillium</taxon>
    </lineage>
</organism>
<name>A0A0G4MAH2_VERLO</name>
<evidence type="ECO:0000313" key="1">
    <source>
        <dbReference type="EMBL" id="CRK31272.1"/>
    </source>
</evidence>
<reference evidence="2" key="1">
    <citation type="submission" date="2015-05" db="EMBL/GenBank/DDBJ databases">
        <authorList>
            <person name="Fogelqvist Johan"/>
        </authorList>
    </citation>
    <scope>NUCLEOTIDE SEQUENCE [LARGE SCALE GENOMIC DNA]</scope>
</reference>
<protein>
    <submittedName>
        <fullName evidence="1">Uncharacterized protein</fullName>
    </submittedName>
</protein>
<sequence>SLPRDQPPRRYP</sequence>
<keyword evidence="2" id="KW-1185">Reference proteome</keyword>
<feature type="non-terminal residue" evidence="1">
    <location>
        <position position="1"/>
    </location>
</feature>
<proteinExistence type="predicted"/>
<gene>
    <name evidence="1" type="ORF">BN1708_018675</name>
</gene>